<proteinExistence type="predicted"/>
<accession>A0A6H5GPW6</accession>
<dbReference type="Proteomes" id="UP000479000">
    <property type="component" value="Unassembled WGS sequence"/>
</dbReference>
<organism evidence="1 2">
    <name type="scientific">Nesidiocoris tenuis</name>
    <dbReference type="NCBI Taxonomy" id="355587"/>
    <lineage>
        <taxon>Eukaryota</taxon>
        <taxon>Metazoa</taxon>
        <taxon>Ecdysozoa</taxon>
        <taxon>Arthropoda</taxon>
        <taxon>Hexapoda</taxon>
        <taxon>Insecta</taxon>
        <taxon>Pterygota</taxon>
        <taxon>Neoptera</taxon>
        <taxon>Paraneoptera</taxon>
        <taxon>Hemiptera</taxon>
        <taxon>Heteroptera</taxon>
        <taxon>Panheteroptera</taxon>
        <taxon>Cimicomorpha</taxon>
        <taxon>Miridae</taxon>
        <taxon>Dicyphina</taxon>
        <taxon>Nesidiocoris</taxon>
    </lineage>
</organism>
<dbReference type="AlphaFoldDB" id="A0A6H5GPW6"/>
<evidence type="ECO:0000313" key="1">
    <source>
        <dbReference type="EMBL" id="CAB0005190.1"/>
    </source>
</evidence>
<gene>
    <name evidence="1" type="ORF">NTEN_LOCUS10667</name>
</gene>
<name>A0A6H5GPW6_9HEMI</name>
<reference evidence="1 2" key="1">
    <citation type="submission" date="2020-02" db="EMBL/GenBank/DDBJ databases">
        <authorList>
            <person name="Ferguson B K."/>
        </authorList>
    </citation>
    <scope>NUCLEOTIDE SEQUENCE [LARGE SCALE GENOMIC DNA]</scope>
</reference>
<dbReference type="EMBL" id="CADCXU010015991">
    <property type="protein sequence ID" value="CAB0005190.1"/>
    <property type="molecule type" value="Genomic_DNA"/>
</dbReference>
<protein>
    <submittedName>
        <fullName evidence="1">Uncharacterized protein</fullName>
    </submittedName>
</protein>
<keyword evidence="2" id="KW-1185">Reference proteome</keyword>
<sequence>MASIGVPDSGWPVPPAPTFSTLTFSIQRNGIPSANRTQRVVLQPERARPSRTSARADLNRLEIIRHYCSRSTGFPASPAVRFVDRSFAPGPSHGSGKYRKIRRRNCFPMESETLKTQKKKHPVSTANLLSLGTFSLFCFTTKYTCHSRSKTMVRKMARKSTKSGKRFQRLGKS</sequence>
<evidence type="ECO:0000313" key="2">
    <source>
        <dbReference type="Proteomes" id="UP000479000"/>
    </source>
</evidence>